<dbReference type="Proteomes" id="UP000190626">
    <property type="component" value="Unassembled WGS sequence"/>
</dbReference>
<evidence type="ECO:0000313" key="2">
    <source>
        <dbReference type="Proteomes" id="UP000190626"/>
    </source>
</evidence>
<organism evidence="1 2">
    <name type="scientific">Paenibacillus ferrarius</name>
    <dbReference type="NCBI Taxonomy" id="1469647"/>
    <lineage>
        <taxon>Bacteria</taxon>
        <taxon>Bacillati</taxon>
        <taxon>Bacillota</taxon>
        <taxon>Bacilli</taxon>
        <taxon>Bacillales</taxon>
        <taxon>Paenibacillaceae</taxon>
        <taxon>Paenibacillus</taxon>
    </lineage>
</organism>
<proteinExistence type="predicted"/>
<reference evidence="2" key="1">
    <citation type="submission" date="2016-07" db="EMBL/GenBank/DDBJ databases">
        <authorList>
            <person name="Florea S."/>
            <person name="Webb J.S."/>
            <person name="Jaromczyk J."/>
            <person name="Schardl C.L."/>
        </authorList>
    </citation>
    <scope>NUCLEOTIDE SEQUENCE [LARGE SCALE GENOMIC DNA]</scope>
    <source>
        <strain evidence="2">CY1</strain>
    </source>
</reference>
<gene>
    <name evidence="1" type="ORF">BC351_27325</name>
</gene>
<sequence>MNLDIVYCIQCNSLMVKENANKIFKTGFYHTTIPLCLCKSCACTEENRFNIEIIGNSHKCYTDFDLPLSYQVLRAPVHRVIYQKEAFASTYGL</sequence>
<accession>A0A1V4HJK0</accession>
<dbReference type="AlphaFoldDB" id="A0A1V4HJK0"/>
<keyword evidence="2" id="KW-1185">Reference proteome</keyword>
<dbReference type="EMBL" id="MBTG01000015">
    <property type="protein sequence ID" value="OPH56656.1"/>
    <property type="molecule type" value="Genomic_DNA"/>
</dbReference>
<comment type="caution">
    <text evidence="1">The sequence shown here is derived from an EMBL/GenBank/DDBJ whole genome shotgun (WGS) entry which is preliminary data.</text>
</comment>
<protein>
    <submittedName>
        <fullName evidence="1">Uncharacterized protein</fullName>
    </submittedName>
</protein>
<evidence type="ECO:0000313" key="1">
    <source>
        <dbReference type="EMBL" id="OPH56656.1"/>
    </source>
</evidence>
<name>A0A1V4HJK0_9BACL</name>